<dbReference type="Pfam" id="PF00528">
    <property type="entry name" value="BPD_transp_1"/>
    <property type="match status" value="1"/>
</dbReference>
<dbReference type="GO" id="GO:0055085">
    <property type="term" value="P:transmembrane transport"/>
    <property type="evidence" value="ECO:0007669"/>
    <property type="project" value="InterPro"/>
</dbReference>
<evidence type="ECO:0000256" key="1">
    <source>
        <dbReference type="ARBA" id="ARBA00004651"/>
    </source>
</evidence>
<sequence>MISRLQRPAALIILILAAVVIIYPIYYAFAASMMTSGEMDSFPPHLFPSSLYLANFKLVFSLVPVAQFLYNSFVVAIAITAGHLLTASLAAYAFAFIRFPFKAFIFSLFVATMMIPWEVTMIPNFLTIRNWGWTDSYWGLIVPFLTTGFGTFLFRQFFLQLPKEIFEAAKMDGLGHMGAFVRIALPLTRSAFATLAVHSFIGAWNMYLWPLLITNEESMRTVQIGVTMLQFEEFTSWNLVLAGLTLMMLPPLLLLVFGLKQLVGNVTLGALKG</sequence>
<comment type="caution">
    <text evidence="9">The sequence shown here is derived from an EMBL/GenBank/DDBJ whole genome shotgun (WGS) entry which is preliminary data.</text>
</comment>
<evidence type="ECO:0000256" key="5">
    <source>
        <dbReference type="ARBA" id="ARBA00022989"/>
    </source>
</evidence>
<dbReference type="CDD" id="cd06261">
    <property type="entry name" value="TM_PBP2"/>
    <property type="match status" value="1"/>
</dbReference>
<dbReference type="EMBL" id="QRDY01000001">
    <property type="protein sequence ID" value="RED66284.1"/>
    <property type="molecule type" value="Genomic_DNA"/>
</dbReference>
<evidence type="ECO:0000256" key="6">
    <source>
        <dbReference type="ARBA" id="ARBA00023136"/>
    </source>
</evidence>
<keyword evidence="3" id="KW-1003">Cell membrane</keyword>
<feature type="transmembrane region" description="Helical" evidence="7">
    <location>
        <begin position="137"/>
        <end position="158"/>
    </location>
</feature>
<evidence type="ECO:0000256" key="3">
    <source>
        <dbReference type="ARBA" id="ARBA00022475"/>
    </source>
</evidence>
<keyword evidence="2 7" id="KW-0813">Transport</keyword>
<dbReference type="PROSITE" id="PS50928">
    <property type="entry name" value="ABC_TM1"/>
    <property type="match status" value="1"/>
</dbReference>
<evidence type="ECO:0000259" key="8">
    <source>
        <dbReference type="PROSITE" id="PS50928"/>
    </source>
</evidence>
<proteinExistence type="inferred from homology"/>
<gene>
    <name evidence="9" type="ORF">DFP95_101783</name>
</gene>
<dbReference type="GO" id="GO:0005886">
    <property type="term" value="C:plasma membrane"/>
    <property type="evidence" value="ECO:0007669"/>
    <property type="project" value="UniProtKB-SubCell"/>
</dbReference>
<dbReference type="Proteomes" id="UP000256869">
    <property type="component" value="Unassembled WGS sequence"/>
</dbReference>
<dbReference type="InterPro" id="IPR000515">
    <property type="entry name" value="MetI-like"/>
</dbReference>
<accession>A0A3D9IXA4</accession>
<dbReference type="InterPro" id="IPR035906">
    <property type="entry name" value="MetI-like_sf"/>
</dbReference>
<keyword evidence="6 7" id="KW-0472">Membrane</keyword>
<organism evidence="9 10">
    <name type="scientific">Cohnella lupini</name>
    <dbReference type="NCBI Taxonomy" id="1294267"/>
    <lineage>
        <taxon>Bacteria</taxon>
        <taxon>Bacillati</taxon>
        <taxon>Bacillota</taxon>
        <taxon>Bacilli</taxon>
        <taxon>Bacillales</taxon>
        <taxon>Paenibacillaceae</taxon>
        <taxon>Cohnella</taxon>
    </lineage>
</organism>
<comment type="subcellular location">
    <subcellularLocation>
        <location evidence="1 7">Cell membrane</location>
        <topology evidence="1 7">Multi-pass membrane protein</topology>
    </subcellularLocation>
</comment>
<protein>
    <submittedName>
        <fullName evidence="9">sn-glycerol 3-phosphate transport system permease protein</fullName>
    </submittedName>
</protein>
<dbReference type="RefSeq" id="WP_115991210.1">
    <property type="nucleotide sequence ID" value="NZ_QRDY01000001.1"/>
</dbReference>
<dbReference type="OrthoDB" id="9771544at2"/>
<keyword evidence="10" id="KW-1185">Reference proteome</keyword>
<feature type="transmembrane region" description="Helical" evidence="7">
    <location>
        <begin position="99"/>
        <end position="117"/>
    </location>
</feature>
<comment type="similarity">
    <text evidence="7">Belongs to the binding-protein-dependent transport system permease family.</text>
</comment>
<evidence type="ECO:0000313" key="10">
    <source>
        <dbReference type="Proteomes" id="UP000256869"/>
    </source>
</evidence>
<keyword evidence="4 7" id="KW-0812">Transmembrane</keyword>
<feature type="transmembrane region" description="Helical" evidence="7">
    <location>
        <begin position="68"/>
        <end position="92"/>
    </location>
</feature>
<dbReference type="AlphaFoldDB" id="A0A3D9IXA4"/>
<evidence type="ECO:0000313" key="9">
    <source>
        <dbReference type="EMBL" id="RED66284.1"/>
    </source>
</evidence>
<feature type="domain" description="ABC transmembrane type-1" evidence="8">
    <location>
        <begin position="69"/>
        <end position="258"/>
    </location>
</feature>
<name>A0A3D9IXA4_9BACL</name>
<evidence type="ECO:0000256" key="2">
    <source>
        <dbReference type="ARBA" id="ARBA00022448"/>
    </source>
</evidence>
<feature type="transmembrane region" description="Helical" evidence="7">
    <location>
        <begin position="237"/>
        <end position="259"/>
    </location>
</feature>
<evidence type="ECO:0000256" key="4">
    <source>
        <dbReference type="ARBA" id="ARBA00022692"/>
    </source>
</evidence>
<keyword evidence="5 7" id="KW-1133">Transmembrane helix</keyword>
<reference evidence="9 10" key="1">
    <citation type="submission" date="2018-07" db="EMBL/GenBank/DDBJ databases">
        <title>Genomic Encyclopedia of Type Strains, Phase III (KMG-III): the genomes of soil and plant-associated and newly described type strains.</title>
        <authorList>
            <person name="Whitman W."/>
        </authorList>
    </citation>
    <scope>NUCLEOTIDE SEQUENCE [LARGE SCALE GENOMIC DNA]</scope>
    <source>
        <strain evidence="9 10">CECT 8236</strain>
    </source>
</reference>
<dbReference type="Gene3D" id="1.10.3720.10">
    <property type="entry name" value="MetI-like"/>
    <property type="match status" value="1"/>
</dbReference>
<dbReference type="PANTHER" id="PTHR43744">
    <property type="entry name" value="ABC TRANSPORTER PERMEASE PROTEIN MG189-RELATED-RELATED"/>
    <property type="match status" value="1"/>
</dbReference>
<feature type="transmembrane region" description="Helical" evidence="7">
    <location>
        <begin position="9"/>
        <end position="29"/>
    </location>
</feature>
<dbReference type="SUPFAM" id="SSF161098">
    <property type="entry name" value="MetI-like"/>
    <property type="match status" value="1"/>
</dbReference>
<dbReference type="PANTHER" id="PTHR43744:SF8">
    <property type="entry name" value="SN-GLYCEROL-3-PHOSPHATE TRANSPORT SYSTEM PERMEASE PROTEIN UGPE"/>
    <property type="match status" value="1"/>
</dbReference>
<evidence type="ECO:0000256" key="7">
    <source>
        <dbReference type="RuleBase" id="RU363032"/>
    </source>
</evidence>
<feature type="transmembrane region" description="Helical" evidence="7">
    <location>
        <begin position="179"/>
        <end position="201"/>
    </location>
</feature>